<dbReference type="Proteomes" id="UP000681720">
    <property type="component" value="Unassembled WGS sequence"/>
</dbReference>
<reference evidence="1" key="1">
    <citation type="submission" date="2021-02" db="EMBL/GenBank/DDBJ databases">
        <authorList>
            <person name="Nowell W R."/>
        </authorList>
    </citation>
    <scope>NUCLEOTIDE SEQUENCE</scope>
</reference>
<evidence type="ECO:0000313" key="1">
    <source>
        <dbReference type="EMBL" id="CAF5189249.1"/>
    </source>
</evidence>
<gene>
    <name evidence="1" type="ORF">GIL414_LOCUS72352</name>
</gene>
<dbReference type="AlphaFoldDB" id="A0A8S3I2M9"/>
<evidence type="ECO:0000313" key="2">
    <source>
        <dbReference type="Proteomes" id="UP000681720"/>
    </source>
</evidence>
<dbReference type="Gene3D" id="1.25.40.10">
    <property type="entry name" value="Tetratricopeptide repeat domain"/>
    <property type="match status" value="1"/>
</dbReference>
<accession>A0A8S3I2M9</accession>
<feature type="non-terminal residue" evidence="1">
    <location>
        <position position="1"/>
    </location>
</feature>
<dbReference type="InterPro" id="IPR011990">
    <property type="entry name" value="TPR-like_helical_dom_sf"/>
</dbReference>
<name>A0A8S3I2M9_9BILA</name>
<organism evidence="1 2">
    <name type="scientific">Rotaria magnacalcarata</name>
    <dbReference type="NCBI Taxonomy" id="392030"/>
    <lineage>
        <taxon>Eukaryota</taxon>
        <taxon>Metazoa</taxon>
        <taxon>Spiralia</taxon>
        <taxon>Gnathifera</taxon>
        <taxon>Rotifera</taxon>
        <taxon>Eurotatoria</taxon>
        <taxon>Bdelloidea</taxon>
        <taxon>Philodinida</taxon>
        <taxon>Philodinidae</taxon>
        <taxon>Rotaria</taxon>
    </lineage>
</organism>
<sequence length="82" mass="9745">LENQLKCLEIESKALPKEHKTFAETYKNIATTYEKRRQFDEAIEFTQKYIDQLKLHDSKGSKELNDAMQLLKTIQISRDNRK</sequence>
<dbReference type="SUPFAM" id="SSF48452">
    <property type="entry name" value="TPR-like"/>
    <property type="match status" value="1"/>
</dbReference>
<protein>
    <submittedName>
        <fullName evidence="1">Uncharacterized protein</fullName>
    </submittedName>
</protein>
<proteinExistence type="predicted"/>
<dbReference type="EMBL" id="CAJOBJ010336191">
    <property type="protein sequence ID" value="CAF5189249.1"/>
    <property type="molecule type" value="Genomic_DNA"/>
</dbReference>
<comment type="caution">
    <text evidence="1">The sequence shown here is derived from an EMBL/GenBank/DDBJ whole genome shotgun (WGS) entry which is preliminary data.</text>
</comment>